<dbReference type="EMBL" id="FRCS01000003">
    <property type="protein sequence ID" value="SHN13081.1"/>
    <property type="molecule type" value="Genomic_DNA"/>
</dbReference>
<keyword evidence="3" id="KW-1185">Reference proteome</keyword>
<feature type="transmembrane region" description="Helical" evidence="1">
    <location>
        <begin position="302"/>
        <end position="323"/>
    </location>
</feature>
<accession>A0A1M7P8T1</accession>
<feature type="transmembrane region" description="Helical" evidence="1">
    <location>
        <begin position="65"/>
        <end position="89"/>
    </location>
</feature>
<dbReference type="OrthoDB" id="3579673at2"/>
<protein>
    <submittedName>
        <fullName evidence="2">ABC-2 family transporter protein</fullName>
    </submittedName>
</protein>
<evidence type="ECO:0000313" key="3">
    <source>
        <dbReference type="Proteomes" id="UP000184440"/>
    </source>
</evidence>
<dbReference type="Proteomes" id="UP000184440">
    <property type="component" value="Unassembled WGS sequence"/>
</dbReference>
<feature type="transmembrane region" description="Helical" evidence="1">
    <location>
        <begin position="110"/>
        <end position="138"/>
    </location>
</feature>
<sequence>MIWLTWRQFRIQAIVASAALIALAIYLVLLGRQMGQAYTNDIVGCLPSDCASARRGFDNTYGVQVALIGALLLGVPALIGVFWGAPLITRELEEKTDRLVWNQSITRVRWLAVKLTLLALASMAVTGLYSLLLTWSASRYDQLIGERFGALTFASRNIVPVGYAVFAFVLGTVVGLLVRRTLPAMALTLVLFAVIQVVMPTALRQHLMTPVTSTVKLDAEAMSRADFMGINARGAQIDGYTMPGAWSLTSSSQVFNADGTPYTLEQSEQCDQSDPQEGMACTARQNLHFSYEYQPADRYWRFQWIELSVFLALSLSLTGFGLWRIRTYSG</sequence>
<dbReference type="RefSeq" id="WP_073255464.1">
    <property type="nucleotide sequence ID" value="NZ_FRCS01000003.1"/>
</dbReference>
<feature type="transmembrane region" description="Helical" evidence="1">
    <location>
        <begin position="185"/>
        <end position="203"/>
    </location>
</feature>
<gene>
    <name evidence="2" type="ORF">SAMN05443668_10364</name>
</gene>
<feature type="transmembrane region" description="Helical" evidence="1">
    <location>
        <begin position="12"/>
        <end position="31"/>
    </location>
</feature>
<evidence type="ECO:0000256" key="1">
    <source>
        <dbReference type="SAM" id="Phobius"/>
    </source>
</evidence>
<keyword evidence="1" id="KW-1133">Transmembrane helix</keyword>
<dbReference type="AlphaFoldDB" id="A0A1M7P8T1"/>
<keyword evidence="1" id="KW-0812">Transmembrane</keyword>
<proteinExistence type="predicted"/>
<organism evidence="2 3">
    <name type="scientific">Cryptosporangium aurantiacum</name>
    <dbReference type="NCBI Taxonomy" id="134849"/>
    <lineage>
        <taxon>Bacteria</taxon>
        <taxon>Bacillati</taxon>
        <taxon>Actinomycetota</taxon>
        <taxon>Actinomycetes</taxon>
        <taxon>Cryptosporangiales</taxon>
        <taxon>Cryptosporangiaceae</taxon>
        <taxon>Cryptosporangium</taxon>
    </lineage>
</organism>
<feature type="transmembrane region" description="Helical" evidence="1">
    <location>
        <begin position="158"/>
        <end position="178"/>
    </location>
</feature>
<reference evidence="2 3" key="1">
    <citation type="submission" date="2016-11" db="EMBL/GenBank/DDBJ databases">
        <authorList>
            <person name="Jaros S."/>
            <person name="Januszkiewicz K."/>
            <person name="Wedrychowicz H."/>
        </authorList>
    </citation>
    <scope>NUCLEOTIDE SEQUENCE [LARGE SCALE GENOMIC DNA]</scope>
    <source>
        <strain evidence="2 3">DSM 46144</strain>
    </source>
</reference>
<name>A0A1M7P8T1_9ACTN</name>
<evidence type="ECO:0000313" key="2">
    <source>
        <dbReference type="EMBL" id="SHN13081.1"/>
    </source>
</evidence>
<dbReference type="STRING" id="134849.SAMN05443668_10364"/>
<keyword evidence="1" id="KW-0472">Membrane</keyword>